<dbReference type="EMBL" id="LNYR01000046">
    <property type="protein sequence ID" value="KTD43689.1"/>
    <property type="molecule type" value="Genomic_DNA"/>
</dbReference>
<accession>A0A378KRY0</accession>
<name>A0A378KRY0_9GAMM</name>
<sequence>MPKVILIYANCQNTTAKGDFAFAGNIAKDLKEDIDRTGNDIDVILTSTLDGMERFEKLYGKTIDGRVIIEGRSIGISALELLDPVKIEVVAFIEANRCKYAPADIVKRIISPDSKFLFIGAANQDAISGPFRHYFRYLGLQREQPELYNHFDADDIKLGSSGLGTDRLGLPKIKTADELPELSYEQSLQIPNTDYGFIYLAKINKSIDLRTIAQYTMISDLSEYVLVGDYSEKPLQVRAAVIAEMKYHGTSLLQQLPKIHYHQSLDNCLMRHMVAKSTGNLVLSTGVMSAIEAMNDKKLPYYQTLPNNTNFVASYLLAVKDIASNDSSLIGAMPQIIIELSNLLFADKPLSLSQVNRTKDLLSISSVPSRLIETNQKIIKIANGTLAGQLLSFIGNPTHTKLHRQCVSVCQSLRKSGEINSPVYDQALRRAAAWGRIFELKVLIKSMSVEDISKQDISGKRCTALHWAVLQKQIDCVNLLILAGAKLNTQDINGKTPLHYAIQAGERSIIQSLVEHGASLEIPDISGVKPCDGAEPWVPEFIHACLSANKSHLYSPVDSI</sequence>
<gene>
    <name evidence="5" type="primary">AnkY</name>
    <name evidence="4" type="ORF">Lqua_3043</name>
    <name evidence="5" type="ORF">NCTC12376_01119</name>
</gene>
<evidence type="ECO:0000256" key="3">
    <source>
        <dbReference type="PROSITE-ProRule" id="PRU00023"/>
    </source>
</evidence>
<feature type="repeat" description="ANK" evidence="3">
    <location>
        <begin position="460"/>
        <end position="492"/>
    </location>
</feature>
<reference evidence="4 6" key="1">
    <citation type="submission" date="2015-11" db="EMBL/GenBank/DDBJ databases">
        <title>Genomic analysis of 38 Legionella species identifies large and diverse effector repertoires.</title>
        <authorList>
            <person name="Burstein D."/>
            <person name="Amaro F."/>
            <person name="Zusman T."/>
            <person name="Lifshitz Z."/>
            <person name="Cohen O."/>
            <person name="Gilbert J.A."/>
            <person name="Pupko T."/>
            <person name="Shuman H.A."/>
            <person name="Segal G."/>
        </authorList>
    </citation>
    <scope>NUCLEOTIDE SEQUENCE [LARGE SCALE GENOMIC DNA]</scope>
    <source>
        <strain evidence="4 6">ATCC 49507</strain>
    </source>
</reference>
<dbReference type="InterPro" id="IPR050018">
    <property type="entry name" value="T4SS_AnkY"/>
</dbReference>
<feature type="repeat" description="ANK" evidence="3">
    <location>
        <begin position="493"/>
        <end position="525"/>
    </location>
</feature>
<dbReference type="EMBL" id="UGOW01000001">
    <property type="protein sequence ID" value="STY17322.1"/>
    <property type="molecule type" value="Genomic_DNA"/>
</dbReference>
<keyword evidence="1" id="KW-0677">Repeat</keyword>
<dbReference type="OrthoDB" id="5642684at2"/>
<dbReference type="STRING" id="45072.Lqua_3043"/>
<dbReference type="Gene3D" id="1.25.40.20">
    <property type="entry name" value="Ankyrin repeat-containing domain"/>
    <property type="match status" value="2"/>
</dbReference>
<proteinExistence type="predicted"/>
<evidence type="ECO:0000313" key="6">
    <source>
        <dbReference type="Proteomes" id="UP000054639"/>
    </source>
</evidence>
<evidence type="ECO:0000256" key="2">
    <source>
        <dbReference type="ARBA" id="ARBA00023043"/>
    </source>
</evidence>
<dbReference type="Pfam" id="PF12796">
    <property type="entry name" value="Ank_2"/>
    <property type="match status" value="1"/>
</dbReference>
<dbReference type="Proteomes" id="UP000054639">
    <property type="component" value="Unassembled WGS sequence"/>
</dbReference>
<keyword evidence="6" id="KW-1185">Reference proteome</keyword>
<evidence type="ECO:0000256" key="1">
    <source>
        <dbReference type="ARBA" id="ARBA00022737"/>
    </source>
</evidence>
<dbReference type="PANTHER" id="PTHR24171">
    <property type="entry name" value="ANKYRIN REPEAT DOMAIN-CONTAINING PROTEIN 39-RELATED"/>
    <property type="match status" value="1"/>
</dbReference>
<dbReference type="SMART" id="SM00248">
    <property type="entry name" value="ANK"/>
    <property type="match status" value="2"/>
</dbReference>
<dbReference type="PROSITE" id="PS50297">
    <property type="entry name" value="ANK_REP_REGION"/>
    <property type="match status" value="2"/>
</dbReference>
<evidence type="ECO:0000313" key="4">
    <source>
        <dbReference type="EMBL" id="KTD43689.1"/>
    </source>
</evidence>
<reference evidence="5 7" key="2">
    <citation type="submission" date="2018-06" db="EMBL/GenBank/DDBJ databases">
        <authorList>
            <consortium name="Pathogen Informatics"/>
            <person name="Doyle S."/>
        </authorList>
    </citation>
    <scope>NUCLEOTIDE SEQUENCE [LARGE SCALE GENOMIC DNA]</scope>
    <source>
        <strain evidence="5 7">NCTC12376</strain>
    </source>
</reference>
<dbReference type="RefSeq" id="WP_058475168.1">
    <property type="nucleotide sequence ID" value="NZ_CAAAIL010000003.1"/>
</dbReference>
<dbReference type="InterPro" id="IPR002110">
    <property type="entry name" value="Ankyrin_rpt"/>
</dbReference>
<protein>
    <submittedName>
        <fullName evidence="5">Ankyrin-repeat containing protein. Substrate of the Dot/Icm secretion system</fullName>
    </submittedName>
    <submittedName>
        <fullName evidence="4">Rolling pebbles isoform 7</fullName>
    </submittedName>
</protein>
<dbReference type="InterPro" id="IPR036770">
    <property type="entry name" value="Ankyrin_rpt-contain_sf"/>
</dbReference>
<dbReference type="AlphaFoldDB" id="A0A378KRY0"/>
<organism evidence="5 7">
    <name type="scientific">Legionella quateirensis</name>
    <dbReference type="NCBI Taxonomy" id="45072"/>
    <lineage>
        <taxon>Bacteria</taxon>
        <taxon>Pseudomonadati</taxon>
        <taxon>Pseudomonadota</taxon>
        <taxon>Gammaproteobacteria</taxon>
        <taxon>Legionellales</taxon>
        <taxon>Legionellaceae</taxon>
        <taxon>Legionella</taxon>
    </lineage>
</organism>
<dbReference type="NCBIfam" id="NF043029">
    <property type="entry name" value="T4SS_AnkY"/>
    <property type="match status" value="1"/>
</dbReference>
<dbReference type="PROSITE" id="PS50088">
    <property type="entry name" value="ANK_REPEAT"/>
    <property type="match status" value="2"/>
</dbReference>
<dbReference type="Proteomes" id="UP000254230">
    <property type="component" value="Unassembled WGS sequence"/>
</dbReference>
<keyword evidence="2 3" id="KW-0040">ANK repeat</keyword>
<evidence type="ECO:0000313" key="5">
    <source>
        <dbReference type="EMBL" id="STY17322.1"/>
    </source>
</evidence>
<evidence type="ECO:0000313" key="7">
    <source>
        <dbReference type="Proteomes" id="UP000254230"/>
    </source>
</evidence>
<dbReference type="SUPFAM" id="SSF48403">
    <property type="entry name" value="Ankyrin repeat"/>
    <property type="match status" value="1"/>
</dbReference>